<evidence type="ECO:0000256" key="1">
    <source>
        <dbReference type="SAM" id="Coils"/>
    </source>
</evidence>
<accession>E9RJD9</accession>
<dbReference type="AlphaFoldDB" id="E9RJD9"/>
<keyword evidence="2" id="KW-0614">Plasmid</keyword>
<organism evidence="2">
    <name type="scientific">Bacillus subtilis subsp. natto</name>
    <dbReference type="NCBI Taxonomy" id="86029"/>
    <lineage>
        <taxon>Bacteria</taxon>
        <taxon>Bacillati</taxon>
        <taxon>Bacillota</taxon>
        <taxon>Bacilli</taxon>
        <taxon>Bacillales</taxon>
        <taxon>Bacillaceae</taxon>
        <taxon>Bacillus</taxon>
    </lineage>
</organism>
<keyword evidence="1" id="KW-0175">Coiled coil</keyword>
<name>E9RJD9_BACNA</name>
<reference evidence="2" key="1">
    <citation type="journal article" date="1997" name="Proc. Natl. Acad. Sci. U.S.A.">
        <title>Experimental surgery to create subgenomes of Bacillus subtilis 168.</title>
        <authorList>
            <person name="Itaya M."/>
            <person name="Tanaka T."/>
        </authorList>
    </citation>
    <scope>NUCLEOTIDE SEQUENCE</scope>
    <source>
        <strain evidence="2">IAM 11631</strain>
        <plasmid evidence="2">pLS32</plasmid>
    </source>
</reference>
<dbReference type="EMBL" id="AB615353">
    <property type="protein sequence ID" value="BAJ77034.1"/>
    <property type="molecule type" value="Genomic_DNA"/>
</dbReference>
<protein>
    <submittedName>
        <fullName evidence="2">Uncharacterized protein</fullName>
    </submittedName>
</protein>
<evidence type="ECO:0000313" key="2">
    <source>
        <dbReference type="EMBL" id="BAJ77034.1"/>
    </source>
</evidence>
<proteinExistence type="predicted"/>
<sequence>MGSPKKWFVFKYEHIDYLDNIRPIEKDRNEEFLEELKQLFKNEGWEGDGEIGEIWLPPFLLSSANSVGHWVYHVKQQNNGTSFIASSLYLPFPELLNQNVSKYLKSKPDDTNEPVNVEGRNIIQYEVDDFKKDLHSYKDNIEKELRAINEISNQKIKEEIEEKILGYNQCMIIQLLQNFMDDCYLQLLIEVLENGNKSKLKLAKKNIKLDFNKHVYKDMDGDDWLTITNIISDVWDDFKRTGFTDKLSRLTKPLDYEMSKQDKELRHEIIKHVIIRNCIQHHNWQLDRDSLNFSLPNTDSIEVMSDENSTIKINMSKRIKLSKTELYEIIDKLNLFAETLSSRVGEKVKTRY</sequence>
<dbReference type="RefSeq" id="WP_013603314.1">
    <property type="nucleotide sequence ID" value="NC_015149.1"/>
</dbReference>
<reference evidence="2" key="2">
    <citation type="submission" date="2011-02" db="EMBL/GenBank/DDBJ databases">
        <title>Genetic factors for stable replication of pLS32 in Bacillus subtilis.</title>
        <authorList>
            <person name="Itaya M."/>
        </authorList>
    </citation>
    <scope>NUCLEOTIDE SEQUENCE</scope>
    <source>
        <strain evidence="2">IAM 11631</strain>
        <plasmid evidence="2">pLS32</plasmid>
    </source>
</reference>
<geneLocation type="plasmid" evidence="2">
    <name>pLS32</name>
</geneLocation>
<feature type="coiled-coil region" evidence="1">
    <location>
        <begin position="127"/>
        <end position="154"/>
    </location>
</feature>